<name>A0ABW3NZ02_9SPHN</name>
<proteinExistence type="predicted"/>
<comment type="caution">
    <text evidence="2">The sequence shown here is derived from an EMBL/GenBank/DDBJ whole genome shotgun (WGS) entry which is preliminary data.</text>
</comment>
<evidence type="ECO:0000313" key="2">
    <source>
        <dbReference type="EMBL" id="MFD1105696.1"/>
    </source>
</evidence>
<reference evidence="3" key="1">
    <citation type="journal article" date="2019" name="Int. J. Syst. Evol. Microbiol.">
        <title>The Global Catalogue of Microorganisms (GCM) 10K type strain sequencing project: providing services to taxonomists for standard genome sequencing and annotation.</title>
        <authorList>
            <consortium name="The Broad Institute Genomics Platform"/>
            <consortium name="The Broad Institute Genome Sequencing Center for Infectious Disease"/>
            <person name="Wu L."/>
            <person name="Ma J."/>
        </authorList>
    </citation>
    <scope>NUCLEOTIDE SEQUENCE [LARGE SCALE GENOMIC DNA]</scope>
    <source>
        <strain evidence="3">CCUG 54329</strain>
    </source>
</reference>
<evidence type="ECO:0000256" key="1">
    <source>
        <dbReference type="SAM" id="Phobius"/>
    </source>
</evidence>
<organism evidence="2 3">
    <name type="scientific">Sphingobium olei</name>
    <dbReference type="NCBI Taxonomy" id="420955"/>
    <lineage>
        <taxon>Bacteria</taxon>
        <taxon>Pseudomonadati</taxon>
        <taxon>Pseudomonadota</taxon>
        <taxon>Alphaproteobacteria</taxon>
        <taxon>Sphingomonadales</taxon>
        <taxon>Sphingomonadaceae</taxon>
        <taxon>Sphingobium</taxon>
    </lineage>
</organism>
<dbReference type="Proteomes" id="UP001597203">
    <property type="component" value="Unassembled WGS sequence"/>
</dbReference>
<keyword evidence="3" id="KW-1185">Reference proteome</keyword>
<dbReference type="RefSeq" id="WP_380911697.1">
    <property type="nucleotide sequence ID" value="NZ_JBHTLS010000127.1"/>
</dbReference>
<dbReference type="EMBL" id="JBHTLS010000127">
    <property type="protein sequence ID" value="MFD1105696.1"/>
    <property type="molecule type" value="Genomic_DNA"/>
</dbReference>
<sequence length="42" mass="4725">MIEWPWWTDDAGAGAPQWRHWLKAAAILVAMNLAVPLFAAFT</sequence>
<keyword evidence="1" id="KW-0472">Membrane</keyword>
<gene>
    <name evidence="2" type="ORF">ACFQ24_12555</name>
</gene>
<evidence type="ECO:0000313" key="3">
    <source>
        <dbReference type="Proteomes" id="UP001597203"/>
    </source>
</evidence>
<feature type="transmembrane region" description="Helical" evidence="1">
    <location>
        <begin position="20"/>
        <end position="41"/>
    </location>
</feature>
<keyword evidence="1" id="KW-1133">Transmembrane helix</keyword>
<protein>
    <submittedName>
        <fullName evidence="2">Uncharacterized protein</fullName>
    </submittedName>
</protein>
<keyword evidence="1" id="KW-0812">Transmembrane</keyword>
<accession>A0ABW3NZ02</accession>